<keyword evidence="1" id="KW-0175">Coiled coil</keyword>
<evidence type="ECO:0000256" key="2">
    <source>
        <dbReference type="SAM" id="MobiDB-lite"/>
    </source>
</evidence>
<protein>
    <submittedName>
        <fullName evidence="3">Uncharacterized protein</fullName>
    </submittedName>
</protein>
<proteinExistence type="predicted"/>
<evidence type="ECO:0000256" key="1">
    <source>
        <dbReference type="SAM" id="Coils"/>
    </source>
</evidence>
<accession>A0A9P1IBE6</accession>
<sequence>MGIFNAQTFEAVLKRYFMRSKIREEELLKLLKNHEKFDTLRKLTDLIENSDGRLDRFAPAEELLEKLQIYYNSLPKSSKLLNLPNNLNYQSEPNILTTTQGCKYISIDDLLLIIYRKLTFEIDPENNNLDHYELVPYSTVDATWIQLLAEIEKIKENPLDFVPFTELSDSDSSLSNLVDLASSKYSEQQKSDAIQISTAFYEHFNTMLKTLRSNPEENRVVRLFGSEKSAAKFFMCYELKMALEKCEKIEIEIETEEDRKNGIVRTISFVATEELLKKSGIDMDYLNIVEVTIDGDCDYYSVISPFGNHCKWSIQAIWEIFDVIINKFRWFDTTKKEDVSKIFRWFEKIRHIFSETREYRFFIEIWKIDEIIELAHKDLRKYCTVPAIEIEKSVKLTEKNEVYDVLMNISTGVKINKDYFDSNYEIYQKTNNIEVWDKHEIQGLYNRYWQMFFFQGDAKFCRFRSIQLTCTTFEGLPCPCQKKEASTVKNEETSSENAKLCQKFVKQLPKLLNSPDLNTNNPSAIMKTFKNIFGPNEIVQLESMFKTVDAQKMFKHAQKTQLKQRVPQTNMEKKSSKNEAEVKEHTKIVTKFVTETRIVESCQKCRDVKEETMNYLNKIRDLDMKNEENEKNIKKKDEDILALKNQTSQNKLKYRDEIQKHKDDVESRDLKIEQLQQELKEFPRKNSKLINDKSKKLENELENLKFSDRTNKKIINDLQNEITHLKITIEHLEGNEKELQDQLEHQKSRIVCDFIPISKQENEGYSFDYETAEEDFDEFELPKTESEPYLEQLLTIETSKIFESICSKFGSKIPAELTRFRRQFDVYIKILEMELRKNADLSGLPEIPSSFSSDVMRKFEIFLRNQNEVEEIPKNAFYM</sequence>
<organism evidence="3 4">
    <name type="scientific">Caenorhabditis angaria</name>
    <dbReference type="NCBI Taxonomy" id="860376"/>
    <lineage>
        <taxon>Eukaryota</taxon>
        <taxon>Metazoa</taxon>
        <taxon>Ecdysozoa</taxon>
        <taxon>Nematoda</taxon>
        <taxon>Chromadorea</taxon>
        <taxon>Rhabditida</taxon>
        <taxon>Rhabditina</taxon>
        <taxon>Rhabditomorpha</taxon>
        <taxon>Rhabditoidea</taxon>
        <taxon>Rhabditidae</taxon>
        <taxon>Peloderinae</taxon>
        <taxon>Caenorhabditis</taxon>
    </lineage>
</organism>
<evidence type="ECO:0000313" key="3">
    <source>
        <dbReference type="EMBL" id="CAI5441965.1"/>
    </source>
</evidence>
<feature type="region of interest" description="Disordered" evidence="2">
    <location>
        <begin position="563"/>
        <end position="582"/>
    </location>
</feature>
<dbReference type="EMBL" id="CANHGI010000002">
    <property type="protein sequence ID" value="CAI5441965.1"/>
    <property type="molecule type" value="Genomic_DNA"/>
</dbReference>
<feature type="coiled-coil region" evidence="1">
    <location>
        <begin position="619"/>
        <end position="749"/>
    </location>
</feature>
<comment type="caution">
    <text evidence="3">The sequence shown here is derived from an EMBL/GenBank/DDBJ whole genome shotgun (WGS) entry which is preliminary data.</text>
</comment>
<name>A0A9P1IBE6_9PELO</name>
<dbReference type="Proteomes" id="UP001152747">
    <property type="component" value="Unassembled WGS sequence"/>
</dbReference>
<evidence type="ECO:0000313" key="4">
    <source>
        <dbReference type="Proteomes" id="UP001152747"/>
    </source>
</evidence>
<feature type="compositionally biased region" description="Basic and acidic residues" evidence="2">
    <location>
        <begin position="571"/>
        <end position="582"/>
    </location>
</feature>
<reference evidence="3" key="1">
    <citation type="submission" date="2022-11" db="EMBL/GenBank/DDBJ databases">
        <authorList>
            <person name="Kikuchi T."/>
        </authorList>
    </citation>
    <scope>NUCLEOTIDE SEQUENCE</scope>
    <source>
        <strain evidence="3">PS1010</strain>
    </source>
</reference>
<keyword evidence="4" id="KW-1185">Reference proteome</keyword>
<dbReference type="AlphaFoldDB" id="A0A9P1IBE6"/>
<gene>
    <name evidence="3" type="ORF">CAMP_LOCUS4602</name>
</gene>